<dbReference type="SUPFAM" id="SSF47336">
    <property type="entry name" value="ACP-like"/>
    <property type="match status" value="1"/>
</dbReference>
<gene>
    <name evidence="2" type="ORF">DVS28_a3453</name>
</gene>
<dbReference type="KEGG" id="euz:DVS28_a3453"/>
<dbReference type="InterPro" id="IPR036736">
    <property type="entry name" value="ACP-like_sf"/>
</dbReference>
<organism evidence="2 3">
    <name type="scientific">Euzebya pacifica</name>
    <dbReference type="NCBI Taxonomy" id="1608957"/>
    <lineage>
        <taxon>Bacteria</taxon>
        <taxon>Bacillati</taxon>
        <taxon>Actinomycetota</taxon>
        <taxon>Nitriliruptoria</taxon>
        <taxon>Euzebyales</taxon>
    </lineage>
</organism>
<keyword evidence="3" id="KW-1185">Reference proteome</keyword>
<dbReference type="EMBL" id="CP031165">
    <property type="protein sequence ID" value="AXV08128.1"/>
    <property type="molecule type" value="Genomic_DNA"/>
</dbReference>
<dbReference type="InterPro" id="IPR009081">
    <property type="entry name" value="PP-bd_ACP"/>
</dbReference>
<dbReference type="OrthoDB" id="9804551at2"/>
<dbReference type="PROSITE" id="PS50075">
    <property type="entry name" value="CARRIER"/>
    <property type="match status" value="1"/>
</dbReference>
<protein>
    <recommendedName>
        <fullName evidence="1">Carrier domain-containing protein</fullName>
    </recommendedName>
</protein>
<evidence type="ECO:0000313" key="3">
    <source>
        <dbReference type="Proteomes" id="UP000264006"/>
    </source>
</evidence>
<reference evidence="2 3" key="1">
    <citation type="submission" date="2018-09" db="EMBL/GenBank/DDBJ databases">
        <title>Complete genome sequence of Euzebya sp. DY32-46 isolated from seawater of Pacific Ocean.</title>
        <authorList>
            <person name="Xu L."/>
            <person name="Wu Y.-H."/>
            <person name="Xu X.-W."/>
        </authorList>
    </citation>
    <scope>NUCLEOTIDE SEQUENCE [LARGE SCALE GENOMIC DNA]</scope>
    <source>
        <strain evidence="2 3">DY32-46</strain>
    </source>
</reference>
<accession>A0A346Y0Y1</accession>
<name>A0A346Y0Y1_9ACTN</name>
<dbReference type="Proteomes" id="UP000264006">
    <property type="component" value="Chromosome"/>
</dbReference>
<sequence>MTGDEIYSLLAPRLQAVLALDALPAPTARFDEDLHADSLDLVEVVEGVEQDLADAGVRVRLPEDELRDLETVRDAAEAFAALTRKEPK</sequence>
<evidence type="ECO:0000313" key="2">
    <source>
        <dbReference type="EMBL" id="AXV08128.1"/>
    </source>
</evidence>
<dbReference type="Gene3D" id="1.10.1200.10">
    <property type="entry name" value="ACP-like"/>
    <property type="match status" value="1"/>
</dbReference>
<feature type="domain" description="Carrier" evidence="1">
    <location>
        <begin position="1"/>
        <end position="83"/>
    </location>
</feature>
<evidence type="ECO:0000259" key="1">
    <source>
        <dbReference type="PROSITE" id="PS50075"/>
    </source>
</evidence>
<proteinExistence type="predicted"/>
<dbReference type="AlphaFoldDB" id="A0A346Y0Y1"/>
<dbReference type="RefSeq" id="WP_114592515.1">
    <property type="nucleotide sequence ID" value="NZ_CP031165.1"/>
</dbReference>